<organism evidence="1 2">
    <name type="scientific">Stylonychia lemnae</name>
    <name type="common">Ciliate</name>
    <dbReference type="NCBI Taxonomy" id="5949"/>
    <lineage>
        <taxon>Eukaryota</taxon>
        <taxon>Sar</taxon>
        <taxon>Alveolata</taxon>
        <taxon>Ciliophora</taxon>
        <taxon>Intramacronucleata</taxon>
        <taxon>Spirotrichea</taxon>
        <taxon>Stichotrichia</taxon>
        <taxon>Sporadotrichida</taxon>
        <taxon>Oxytrichidae</taxon>
        <taxon>Stylonychinae</taxon>
        <taxon>Stylonychia</taxon>
    </lineage>
</organism>
<name>A0A078AS84_STYLE</name>
<sequence length="134" mass="14782">MRGHDLITHDPVVQRWPGVPLNRCSENIRKALIQSICFAPVQLPRILHHTMCDLMTAHIQARHFGKPLCHVAIAVGHALPVPESIYKIHIKMYIAQQLIAIVIDAVPVEAAMVKIVGHFRAPVSIGSNPVGVMV</sequence>
<protein>
    <submittedName>
        <fullName evidence="1">Uncharacterized protein</fullName>
    </submittedName>
</protein>
<evidence type="ECO:0000313" key="2">
    <source>
        <dbReference type="Proteomes" id="UP000039865"/>
    </source>
</evidence>
<dbReference type="EMBL" id="CCKQ01012450">
    <property type="protein sequence ID" value="CDW84067.1"/>
    <property type="molecule type" value="Genomic_DNA"/>
</dbReference>
<dbReference type="InParanoid" id="A0A078AS84"/>
<accession>A0A078AS84</accession>
<keyword evidence="2" id="KW-1185">Reference proteome</keyword>
<reference evidence="1 2" key="1">
    <citation type="submission" date="2014-06" db="EMBL/GenBank/DDBJ databases">
        <authorList>
            <person name="Swart Estienne"/>
        </authorList>
    </citation>
    <scope>NUCLEOTIDE SEQUENCE [LARGE SCALE GENOMIC DNA]</scope>
    <source>
        <strain evidence="1 2">130c</strain>
    </source>
</reference>
<proteinExistence type="predicted"/>
<gene>
    <name evidence="1" type="primary">Contig12983.g13852</name>
    <name evidence="1" type="ORF">STYLEM_13124</name>
</gene>
<dbReference type="AlphaFoldDB" id="A0A078AS84"/>
<evidence type="ECO:0000313" key="1">
    <source>
        <dbReference type="EMBL" id="CDW84067.1"/>
    </source>
</evidence>
<dbReference type="Proteomes" id="UP000039865">
    <property type="component" value="Unassembled WGS sequence"/>
</dbReference>